<dbReference type="EMBL" id="BMOB01000009">
    <property type="protein sequence ID" value="GGI90932.1"/>
    <property type="molecule type" value="Genomic_DNA"/>
</dbReference>
<dbReference type="Pfam" id="PF11130">
    <property type="entry name" value="TraC_F_IV"/>
    <property type="match status" value="1"/>
</dbReference>
<dbReference type="InterPro" id="IPR053155">
    <property type="entry name" value="F-pilin_assembly_TraC"/>
</dbReference>
<sequence>MNMQWIKKAQNGVADIWNTIWSAEDVQTPLTSRQETKYNLKEACYPSFSELLTYRYYDEESGLFFNKNSCGLVYQIVPLTGANETIAELLDDILRNKVTDEFNLQAIWVKHNQVGFLIDDFANQFNNPDFGHLNRIGSKLKKFYHSAATNGFSTHARSRAGLKHTECFVVIDCPNKDKEEALKAKFSQFKVAFEASLTAAKIGFFQRNASDFLRLIQFYLSNNPDCIYPHQGEYIQSEPLHYQTNDLSFDCEQKKDRLEISAQDALGKPFSSHVSVLTLSKLPASFRLWENINNSNNVYEQGQSIQCNHIISVTYKVDDQAQALSRANRKTRDLDKKANSAYAVNVAGTEKQAKTWRRFREELDDHKTKAVKMLYNVLLFSRPPEVEHDVESAISVFRYNDLQLAKVKNMVLPYFMASMPFMFTNHLERDFSLPRMMWPISSWNAVQYMPLLSDWQGLNKGILMPTMRDQFNLLNPFDDALGTNFNMAITGTSGGGKSFAVQMLLLNVLFNGGDVFVIDIGGSYKKLCHALGGTYLEYENLAMNPFTHVKNIFDDIDDIVDLFELLACSRTQASDDDRGTLREAIIKAFEKSGNNAVIDDVVECLLALFSSEKDTYPTGRLLAKNLKRYCTGAEHGRVFNQPSRLSPDARIIVIDLKSIEDNTAIRSPVLLSVISQIQRRMFNSDRSRQKMCIIDEAWKFFTGDSIATQFITKGFRTGRRHKASFVTITQGIEDYYKFEEARAAWDNSSLKFIFLQDNAALTEHNKHHETFSEYEMKLLKAFPKAKDAGFSQVLVKSGGVSSFHRLFVDPFTRVMLSSDGDDYASVEHYVSCGMSFIDAVEKVAEKSNGDGHA</sequence>
<dbReference type="InterPro" id="IPR027417">
    <property type="entry name" value="P-loop_NTPase"/>
</dbReference>
<name>A0A917JYL3_9GAMM</name>
<protein>
    <submittedName>
        <fullName evidence="2">Type IV secretion system protein TraC</fullName>
    </submittedName>
</protein>
<dbReference type="InterPro" id="IPR014117">
    <property type="entry name" value="TraC-F-type"/>
</dbReference>
<comment type="caution">
    <text evidence="2">The sequence shown here is derived from an EMBL/GenBank/DDBJ whole genome shotgun (WGS) entry which is preliminary data.</text>
</comment>
<dbReference type="InterPro" id="IPR025955">
    <property type="entry name" value="TraC/Conjuga_ATPase"/>
</dbReference>
<dbReference type="PANTHER" id="PTHR38467">
    <property type="match status" value="1"/>
</dbReference>
<dbReference type="NCBIfam" id="TIGR02746">
    <property type="entry name" value="TraC-F-type"/>
    <property type="match status" value="1"/>
</dbReference>
<evidence type="ECO:0000313" key="2">
    <source>
        <dbReference type="EMBL" id="GGI90932.1"/>
    </source>
</evidence>
<dbReference type="SUPFAM" id="SSF52540">
    <property type="entry name" value="P-loop containing nucleoside triphosphate hydrolases"/>
    <property type="match status" value="1"/>
</dbReference>
<dbReference type="Gene3D" id="1.10.8.730">
    <property type="match status" value="1"/>
</dbReference>
<dbReference type="Proteomes" id="UP000630149">
    <property type="component" value="Unassembled WGS sequence"/>
</dbReference>
<gene>
    <name evidence="2" type="ORF">GCM10007966_19540</name>
</gene>
<dbReference type="AlphaFoldDB" id="A0A917JYL3"/>
<dbReference type="Gene3D" id="3.40.50.300">
    <property type="entry name" value="P-loop containing nucleotide triphosphate hydrolases"/>
    <property type="match status" value="1"/>
</dbReference>
<keyword evidence="3" id="KW-1185">Reference proteome</keyword>
<reference evidence="2" key="1">
    <citation type="journal article" date="2014" name="Int. J. Syst. Evol. Microbiol.">
        <title>Complete genome sequence of Corynebacterium casei LMG S-19264T (=DSM 44701T), isolated from a smear-ripened cheese.</title>
        <authorList>
            <consortium name="US DOE Joint Genome Institute (JGI-PGF)"/>
            <person name="Walter F."/>
            <person name="Albersmeier A."/>
            <person name="Kalinowski J."/>
            <person name="Ruckert C."/>
        </authorList>
    </citation>
    <scope>NUCLEOTIDE SEQUENCE</scope>
    <source>
        <strain evidence="2">JCM 13919</strain>
    </source>
</reference>
<dbReference type="CDD" id="cd01127">
    <property type="entry name" value="TrwB_TraG_TraD_VirD4"/>
    <property type="match status" value="1"/>
</dbReference>
<reference evidence="2" key="2">
    <citation type="submission" date="2020-09" db="EMBL/GenBank/DDBJ databases">
        <authorList>
            <person name="Sun Q."/>
            <person name="Ohkuma M."/>
        </authorList>
    </citation>
    <scope>NUCLEOTIDE SEQUENCE</scope>
    <source>
        <strain evidence="2">JCM 13919</strain>
    </source>
</reference>
<evidence type="ECO:0000313" key="3">
    <source>
        <dbReference type="Proteomes" id="UP000630149"/>
    </source>
</evidence>
<dbReference type="Pfam" id="PF19044">
    <property type="entry name" value="P-loop_TraG"/>
    <property type="match status" value="1"/>
</dbReference>
<dbReference type="PANTHER" id="PTHR38467:SF1">
    <property type="entry name" value="CONJUGATIVE TRANSFER: ASSEMBLY"/>
    <property type="match status" value="1"/>
</dbReference>
<evidence type="ECO:0000259" key="1">
    <source>
        <dbReference type="Pfam" id="PF19044"/>
    </source>
</evidence>
<proteinExistence type="predicted"/>
<organism evidence="2 3">
    <name type="scientific">Legionella impletisoli</name>
    <dbReference type="NCBI Taxonomy" id="343510"/>
    <lineage>
        <taxon>Bacteria</taxon>
        <taxon>Pseudomonadati</taxon>
        <taxon>Pseudomonadota</taxon>
        <taxon>Gammaproteobacteria</taxon>
        <taxon>Legionellales</taxon>
        <taxon>Legionellaceae</taxon>
        <taxon>Legionella</taxon>
    </lineage>
</organism>
<feature type="domain" description="TraG P-loop" evidence="1">
    <location>
        <begin position="475"/>
        <end position="845"/>
    </location>
</feature>
<accession>A0A917JYL3</accession>
<dbReference type="RefSeq" id="WP_229669381.1">
    <property type="nucleotide sequence ID" value="NZ_BMOB01000009.1"/>
</dbReference>
<dbReference type="InterPro" id="IPR043964">
    <property type="entry name" value="P-loop_TraG"/>
</dbReference>